<dbReference type="Pfam" id="PF00106">
    <property type="entry name" value="adh_short"/>
    <property type="match status" value="1"/>
</dbReference>
<comment type="caution">
    <text evidence="2">The sequence shown here is derived from an EMBL/GenBank/DDBJ whole genome shotgun (WGS) entry which is preliminary data.</text>
</comment>
<dbReference type="PANTHER" id="PTHR42879">
    <property type="entry name" value="3-OXOACYL-(ACYL-CARRIER-PROTEIN) REDUCTASE"/>
    <property type="match status" value="1"/>
</dbReference>
<dbReference type="InterPro" id="IPR036291">
    <property type="entry name" value="NAD(P)-bd_dom_sf"/>
</dbReference>
<dbReference type="InterPro" id="IPR050259">
    <property type="entry name" value="SDR"/>
</dbReference>
<evidence type="ECO:0000256" key="1">
    <source>
        <dbReference type="ARBA" id="ARBA00006484"/>
    </source>
</evidence>
<gene>
    <name evidence="2" type="ORF">S01H4_51345</name>
</gene>
<dbReference type="SUPFAM" id="SSF51735">
    <property type="entry name" value="NAD(P)-binding Rossmann-fold domains"/>
    <property type="match status" value="1"/>
</dbReference>
<evidence type="ECO:0000313" key="2">
    <source>
        <dbReference type="EMBL" id="GAG98686.1"/>
    </source>
</evidence>
<evidence type="ECO:0008006" key="3">
    <source>
        <dbReference type="Google" id="ProtNLM"/>
    </source>
</evidence>
<name>X1DQJ1_9ZZZZ</name>
<sequence length="69" mass="7097">MKLLEGKNSLVTGGGRGIGKEVALDLANNGANVAVASRTSVELNQVVKEIEKYGTKGLAIPADLSTLES</sequence>
<feature type="non-terminal residue" evidence="2">
    <location>
        <position position="69"/>
    </location>
</feature>
<organism evidence="2">
    <name type="scientific">marine sediment metagenome</name>
    <dbReference type="NCBI Taxonomy" id="412755"/>
    <lineage>
        <taxon>unclassified sequences</taxon>
        <taxon>metagenomes</taxon>
        <taxon>ecological metagenomes</taxon>
    </lineage>
</organism>
<accession>X1DQJ1</accession>
<dbReference type="EMBL" id="BART01029228">
    <property type="protein sequence ID" value="GAG98686.1"/>
    <property type="molecule type" value="Genomic_DNA"/>
</dbReference>
<dbReference type="InterPro" id="IPR002347">
    <property type="entry name" value="SDR_fam"/>
</dbReference>
<protein>
    <recommendedName>
        <fullName evidence="3">SDR family NAD(P)-dependent oxidoreductase</fullName>
    </recommendedName>
</protein>
<reference evidence="2" key="1">
    <citation type="journal article" date="2014" name="Front. Microbiol.">
        <title>High frequency of phylogenetically diverse reductive dehalogenase-homologous genes in deep subseafloor sedimentary metagenomes.</title>
        <authorList>
            <person name="Kawai M."/>
            <person name="Futagami T."/>
            <person name="Toyoda A."/>
            <person name="Takaki Y."/>
            <person name="Nishi S."/>
            <person name="Hori S."/>
            <person name="Arai W."/>
            <person name="Tsubouchi T."/>
            <person name="Morono Y."/>
            <person name="Uchiyama I."/>
            <person name="Ito T."/>
            <person name="Fujiyama A."/>
            <person name="Inagaki F."/>
            <person name="Takami H."/>
        </authorList>
    </citation>
    <scope>NUCLEOTIDE SEQUENCE</scope>
    <source>
        <strain evidence="2">Expedition CK06-06</strain>
    </source>
</reference>
<comment type="similarity">
    <text evidence="1">Belongs to the short-chain dehydrogenases/reductases (SDR) family.</text>
</comment>
<dbReference type="Gene3D" id="3.40.50.720">
    <property type="entry name" value="NAD(P)-binding Rossmann-like Domain"/>
    <property type="match status" value="1"/>
</dbReference>
<dbReference type="AlphaFoldDB" id="X1DQJ1"/>
<proteinExistence type="inferred from homology"/>
<dbReference type="PANTHER" id="PTHR42879:SF2">
    <property type="entry name" value="3-OXOACYL-[ACYL-CARRIER-PROTEIN] REDUCTASE FABG"/>
    <property type="match status" value="1"/>
</dbReference>